<evidence type="ECO:0000259" key="1">
    <source>
        <dbReference type="Pfam" id="PF09994"/>
    </source>
</evidence>
<dbReference type="AlphaFoldDB" id="A0A1M5T171"/>
<dbReference type="EMBL" id="FQXA01000007">
    <property type="protein sequence ID" value="SHH44455.1"/>
    <property type="molecule type" value="Genomic_DNA"/>
</dbReference>
<protein>
    <submittedName>
        <fullName evidence="2">Uncharacterized alpha/beta hydrolase domain</fullName>
    </submittedName>
</protein>
<reference evidence="2 3" key="1">
    <citation type="submission" date="2016-11" db="EMBL/GenBank/DDBJ databases">
        <authorList>
            <person name="Jaros S."/>
            <person name="Januszkiewicz K."/>
            <person name="Wedrychowicz H."/>
        </authorList>
    </citation>
    <scope>NUCLEOTIDE SEQUENCE [LARGE SCALE GENOMIC DNA]</scope>
    <source>
        <strain evidence="2 3">DSM 18231</strain>
    </source>
</reference>
<gene>
    <name evidence="2" type="ORF">SAMN02744645_3710</name>
</gene>
<organism evidence="2 3">
    <name type="scientific">Stutzerimonas xanthomarina DSM 18231</name>
    <dbReference type="NCBI Taxonomy" id="1403346"/>
    <lineage>
        <taxon>Bacteria</taxon>
        <taxon>Pseudomonadati</taxon>
        <taxon>Pseudomonadota</taxon>
        <taxon>Gammaproteobacteria</taxon>
        <taxon>Pseudomonadales</taxon>
        <taxon>Pseudomonadaceae</taxon>
        <taxon>Stutzerimonas</taxon>
    </lineage>
</organism>
<dbReference type="GeneID" id="98636549"/>
<feature type="domain" description="T6SS Phospholipase effector Tle1-like catalytic" evidence="1">
    <location>
        <begin position="238"/>
        <end position="328"/>
    </location>
</feature>
<evidence type="ECO:0000313" key="3">
    <source>
        <dbReference type="Proteomes" id="UP000184000"/>
    </source>
</evidence>
<dbReference type="Proteomes" id="UP000184000">
    <property type="component" value="Unassembled WGS sequence"/>
</dbReference>
<evidence type="ECO:0000313" key="2">
    <source>
        <dbReference type="EMBL" id="SHH44455.1"/>
    </source>
</evidence>
<keyword evidence="2" id="KW-0378">Hydrolase</keyword>
<dbReference type="PANTHER" id="PTHR33840:SF1">
    <property type="entry name" value="TLE1 PHOSPHOLIPASE DOMAIN-CONTAINING PROTEIN"/>
    <property type="match status" value="1"/>
</dbReference>
<dbReference type="InterPro" id="IPR018712">
    <property type="entry name" value="Tle1-like_cat"/>
</dbReference>
<proteinExistence type="predicted"/>
<dbReference type="Pfam" id="PF09994">
    <property type="entry name" value="T6SS_Tle1-like_cat"/>
    <property type="match status" value="1"/>
</dbReference>
<dbReference type="PANTHER" id="PTHR33840">
    <property type="match status" value="1"/>
</dbReference>
<dbReference type="GO" id="GO:0016787">
    <property type="term" value="F:hydrolase activity"/>
    <property type="evidence" value="ECO:0007669"/>
    <property type="project" value="UniProtKB-KW"/>
</dbReference>
<accession>A0A1M5T171</accession>
<name>A0A1M5T171_9GAMM</name>
<sequence>MSGYVPNIPKAKRDAELRGVEPVDIHAQRWAEYERHAKHPEKPAEKTKIALRIGVFFDGTGNNAANTALGIACGAHHPVRKEDLDSACKPYMADPDSSYGNDVTNVRKLMELYIESASPEGDGPQKRLSRKIYVDGIGTEAGTEDSFLGAGMGRGETGVKGCVQKAFTLIASAVTRAVSENPDCTISSLTFDTFGFSRGAAASRYFANEIVKGLQGPLRSILQDTTRGFAPDFIERYQYGIDVWFIGLFDTVASVGGLANLGNIRSAITPWVNLYLPRKYFKHVVHLVARDEVRANFPLSRVKPDHPELTLPGAHSDIGGGYLHEAEECVLVSPMQALTVNVGIDVRTTSIYNEAETAMKRLVAEGWAPSSLEIVTPAPQLLPRDLQDRLAPRQQRVYAGLQLKRSVSGALSRVYLRVMYQLAKRAGVRFDAMDEHNPNYSLPNELQSICERFCKGDYSTTSDEDELLRSRYIHVSAHWNNPLGKLTHDGAKLVYINAPDTDGIRRQHPHEPEWTLL</sequence>
<dbReference type="RefSeq" id="WP_073302827.1">
    <property type="nucleotide sequence ID" value="NZ_FQXA01000007.1"/>
</dbReference>